<feature type="binding site" evidence="18">
    <location>
        <position position="359"/>
    </location>
    <ligand>
        <name>UDP-N-acetyl-alpha-D-glucosamine</name>
        <dbReference type="ChEBI" id="CHEBI:57705"/>
    </ligand>
</feature>
<keyword evidence="7 18" id="KW-0479">Metal-binding</keyword>
<evidence type="ECO:0000256" key="11">
    <source>
        <dbReference type="ARBA" id="ARBA00022984"/>
    </source>
</evidence>
<comment type="pathway">
    <text evidence="18">Nucleotide-sugar biosynthesis; UDP-N-acetyl-alpha-D-glucosamine biosynthesis; N-acetyl-alpha-D-glucosamine 1-phosphate from alpha-D-glucosamine 6-phosphate (route II): step 2/2.</text>
</comment>
<proteinExistence type="inferred from homology"/>
<dbReference type="Proteomes" id="UP001056291">
    <property type="component" value="Chromosome"/>
</dbReference>
<accession>A0ABY4W877</accession>
<keyword evidence="13 18" id="KW-0012">Acyltransferase</keyword>
<keyword evidence="21" id="KW-1185">Reference proteome</keyword>
<dbReference type="RefSeq" id="WP_251937983.1">
    <property type="nucleotide sequence ID" value="NZ_CP098747.1"/>
</dbReference>
<feature type="region of interest" description="N-acetyltransferase" evidence="18">
    <location>
        <begin position="250"/>
        <end position="444"/>
    </location>
</feature>
<organism evidence="20 21">
    <name type="scientific">Sneathiella marina</name>
    <dbReference type="NCBI Taxonomy" id="2950108"/>
    <lineage>
        <taxon>Bacteria</taxon>
        <taxon>Pseudomonadati</taxon>
        <taxon>Pseudomonadota</taxon>
        <taxon>Alphaproteobacteria</taxon>
        <taxon>Sneathiellales</taxon>
        <taxon>Sneathiellaceae</taxon>
        <taxon>Sneathiella</taxon>
    </lineage>
</organism>
<keyword evidence="11 18" id="KW-0573">Peptidoglycan synthesis</keyword>
<feature type="binding site" evidence="18">
    <location>
        <position position="102"/>
    </location>
    <ligand>
        <name>Mg(2+)</name>
        <dbReference type="ChEBI" id="CHEBI:18420"/>
    </ligand>
</feature>
<keyword evidence="12 18" id="KW-0511">Multifunctional enzyme</keyword>
<feature type="binding site" evidence="18">
    <location>
        <position position="362"/>
    </location>
    <ligand>
        <name>acetyl-CoA</name>
        <dbReference type="ChEBI" id="CHEBI:57288"/>
    </ligand>
</feature>
<dbReference type="CDD" id="cd03353">
    <property type="entry name" value="LbH_GlmU_C"/>
    <property type="match status" value="1"/>
</dbReference>
<feature type="binding site" evidence="18">
    <location>
        <begin position="368"/>
        <end position="369"/>
    </location>
    <ligand>
        <name>acetyl-CoA</name>
        <dbReference type="ChEBI" id="CHEBI:57288"/>
    </ligand>
</feature>
<feature type="binding site" evidence="18">
    <location>
        <position position="226"/>
    </location>
    <ligand>
        <name>Mg(2+)</name>
        <dbReference type="ChEBI" id="CHEBI:18420"/>
    </ligand>
</feature>
<feature type="binding site" evidence="18">
    <location>
        <position position="348"/>
    </location>
    <ligand>
        <name>UDP-N-acetyl-alpha-D-glucosamine</name>
        <dbReference type="ChEBI" id="CHEBI:57705"/>
    </ligand>
</feature>
<dbReference type="SUPFAM" id="SSF53448">
    <property type="entry name" value="Nucleotide-diphospho-sugar transferases"/>
    <property type="match status" value="1"/>
</dbReference>
<dbReference type="Pfam" id="PF12804">
    <property type="entry name" value="NTP_transf_3"/>
    <property type="match status" value="1"/>
</dbReference>
<feature type="domain" description="MobA-like NTP transferase" evidence="19">
    <location>
        <begin position="6"/>
        <end position="131"/>
    </location>
</feature>
<feature type="binding site" evidence="18">
    <location>
        <position position="23"/>
    </location>
    <ligand>
        <name>UDP-N-acetyl-alpha-D-glucosamine</name>
        <dbReference type="ChEBI" id="CHEBI:57705"/>
    </ligand>
</feature>
<dbReference type="PROSITE" id="PS00101">
    <property type="entry name" value="HEXAPEP_TRANSFERASES"/>
    <property type="match status" value="1"/>
</dbReference>
<gene>
    <name evidence="18 20" type="primary">glmU</name>
    <name evidence="20" type="ORF">NBZ79_09620</name>
</gene>
<dbReference type="InterPro" id="IPR025877">
    <property type="entry name" value="MobA-like_NTP_Trfase"/>
</dbReference>
<evidence type="ECO:0000256" key="2">
    <source>
        <dbReference type="ARBA" id="ARBA00007707"/>
    </source>
</evidence>
<dbReference type="PANTHER" id="PTHR43584:SF3">
    <property type="entry name" value="BIFUNCTIONAL PROTEIN GLMU"/>
    <property type="match status" value="1"/>
</dbReference>
<evidence type="ECO:0000256" key="14">
    <source>
        <dbReference type="ARBA" id="ARBA00023316"/>
    </source>
</evidence>
<feature type="binding site" evidence="18">
    <location>
        <position position="226"/>
    </location>
    <ligand>
        <name>UDP-N-acetyl-alpha-D-glucosamine</name>
        <dbReference type="ChEBI" id="CHEBI:57705"/>
    </ligand>
</feature>
<comment type="similarity">
    <text evidence="2 18">In the C-terminal section; belongs to the transferase hexapeptide repeat family.</text>
</comment>
<comment type="function">
    <text evidence="17 18">Catalyzes the last two sequential reactions in the de novo biosynthetic pathway for UDP-N-acetylglucosamine (UDP-GlcNAc). The C-terminal domain catalyzes the transfer of acetyl group from acetyl coenzyme A to glucosamine-1-phosphate (GlcN-1-P) to produce N-acetylglucosamine-1-phosphate (GlcNAc-1-P), which is converted into UDP-GlcNAc by the transfer of uridine 5-monophosphate (from uridine 5-triphosphate), a reaction catalyzed by the N-terminal domain.</text>
</comment>
<dbReference type="InterPro" id="IPR050065">
    <property type="entry name" value="GlmU-like"/>
</dbReference>
<evidence type="ECO:0000256" key="12">
    <source>
        <dbReference type="ARBA" id="ARBA00023268"/>
    </source>
</evidence>
<feature type="region of interest" description="Linker" evidence="18">
    <location>
        <begin position="229"/>
        <end position="249"/>
    </location>
</feature>
<evidence type="ECO:0000259" key="19">
    <source>
        <dbReference type="Pfam" id="PF12804"/>
    </source>
</evidence>
<feature type="binding site" evidence="18">
    <location>
        <position position="405"/>
    </location>
    <ligand>
        <name>acetyl-CoA</name>
        <dbReference type="ChEBI" id="CHEBI:57288"/>
    </ligand>
</feature>
<evidence type="ECO:0000256" key="13">
    <source>
        <dbReference type="ARBA" id="ARBA00023315"/>
    </source>
</evidence>
<protein>
    <recommendedName>
        <fullName evidence="18">Bifunctional protein GlmU</fullName>
    </recommendedName>
    <domain>
        <recommendedName>
            <fullName evidence="18">UDP-N-acetylglucosamine pyrophosphorylase</fullName>
            <ecNumber evidence="18">2.7.7.23</ecNumber>
        </recommendedName>
        <alternativeName>
            <fullName evidence="18">N-acetylglucosamine-1-phosphate uridyltransferase</fullName>
        </alternativeName>
    </domain>
    <domain>
        <recommendedName>
            <fullName evidence="18">Glucosamine-1-phosphate N-acetyltransferase</fullName>
            <ecNumber evidence="18">2.3.1.157</ecNumber>
        </recommendedName>
    </domain>
</protein>
<sequence>MSAIAAVVLAAGAGTRMNSSKPKVLHEIGGRPMVSHLLDTVNQLGTERVVVVTAPNMDAVQRQVAPATIAIQHQAKGTGHAVLSSLDALDGFEGDVLVLFGDCPLIKLETLRAMVEKRREQSAAVAVLGFEPEDAAEYGRLVTNTAGELEAIVEFADADAKTRAIGICNSGVMVFDGSKLASLIGAITDNNSKGEFYLTDVVEIANSQGLTCTYVIGDELELLGINNRVQLSQAEQVVQSQWRQQVMEGGATLIDPASVWLSYDTKIGQDVVIEPNVFIGTNVIIRDNVRVKAHSHLEGTTIGERAQIGPFARLRPGANLASDVRVGNFVEIKKSMIETGAKISHLSYIGDAEIGSEANIGAGTITCNYDGFDKFATKIGAGSFIGSNTALVAPVTVGEGAIVGAGSTITRNVEADALAIERGDENQKPGWAERFRSLKKKIRK</sequence>
<feature type="region of interest" description="Pyrophosphorylase" evidence="18">
    <location>
        <begin position="1"/>
        <end position="228"/>
    </location>
</feature>
<evidence type="ECO:0000256" key="6">
    <source>
        <dbReference type="ARBA" id="ARBA00022695"/>
    </source>
</evidence>
<evidence type="ECO:0000256" key="8">
    <source>
        <dbReference type="ARBA" id="ARBA00022737"/>
    </source>
</evidence>
<feature type="binding site" evidence="18">
    <location>
        <position position="315"/>
    </location>
    <ligand>
        <name>UDP-N-acetyl-alpha-D-glucosamine</name>
        <dbReference type="ChEBI" id="CHEBI:57705"/>
    </ligand>
</feature>
<evidence type="ECO:0000256" key="3">
    <source>
        <dbReference type="ARBA" id="ARBA00007947"/>
    </source>
</evidence>
<dbReference type="InterPro" id="IPR029044">
    <property type="entry name" value="Nucleotide-diphossugar_trans"/>
</dbReference>
<comment type="subcellular location">
    <subcellularLocation>
        <location evidence="1 18">Cytoplasm</location>
    </subcellularLocation>
</comment>
<comment type="pathway">
    <text evidence="18">Nucleotide-sugar biosynthesis; UDP-N-acetyl-alpha-D-glucosamine biosynthesis; UDP-N-acetyl-alpha-D-glucosamine from N-acetyl-alpha-D-glucosamine 1-phosphate: step 1/1.</text>
</comment>
<dbReference type="InterPro" id="IPR038009">
    <property type="entry name" value="GlmU_C_LbH"/>
</dbReference>
<dbReference type="CDD" id="cd02540">
    <property type="entry name" value="GT2_GlmU_N_bac"/>
    <property type="match status" value="1"/>
</dbReference>
<comment type="subunit">
    <text evidence="18">Homotrimer.</text>
</comment>
<dbReference type="InterPro" id="IPR005882">
    <property type="entry name" value="Bifunctional_GlmU"/>
</dbReference>
<evidence type="ECO:0000313" key="20">
    <source>
        <dbReference type="EMBL" id="USG63232.1"/>
    </source>
</evidence>
<keyword evidence="6 18" id="KW-0548">Nucleotidyltransferase</keyword>
<evidence type="ECO:0000256" key="17">
    <source>
        <dbReference type="ARBA" id="ARBA00049628"/>
    </source>
</evidence>
<dbReference type="InterPro" id="IPR011004">
    <property type="entry name" value="Trimer_LpxA-like_sf"/>
</dbReference>
<reference evidence="20" key="1">
    <citation type="submission" date="2022-06" db="EMBL/GenBank/DDBJ databases">
        <title>Sneathiella actinostolidae sp. nov., isolated from a sea anemonein the Western Pacific Ocean.</title>
        <authorList>
            <person name="Wei M.J."/>
        </authorList>
    </citation>
    <scope>NUCLEOTIDE SEQUENCE</scope>
    <source>
        <strain evidence="20">PHK-P5</strain>
    </source>
</reference>
<keyword evidence="10 18" id="KW-0133">Cell shape</keyword>
<dbReference type="HAMAP" id="MF_01631">
    <property type="entry name" value="GlmU"/>
    <property type="match status" value="1"/>
</dbReference>
<feature type="binding site" evidence="18">
    <location>
        <position position="169"/>
    </location>
    <ligand>
        <name>UDP-N-acetyl-alpha-D-glucosamine</name>
        <dbReference type="ChEBI" id="CHEBI:57705"/>
    </ligand>
</feature>
<comment type="catalytic activity">
    <reaction evidence="15 18">
        <text>alpha-D-glucosamine 1-phosphate + acetyl-CoA = N-acetyl-alpha-D-glucosamine 1-phosphate + CoA + H(+)</text>
        <dbReference type="Rhea" id="RHEA:13725"/>
        <dbReference type="ChEBI" id="CHEBI:15378"/>
        <dbReference type="ChEBI" id="CHEBI:57287"/>
        <dbReference type="ChEBI" id="CHEBI:57288"/>
        <dbReference type="ChEBI" id="CHEBI:57776"/>
        <dbReference type="ChEBI" id="CHEBI:58516"/>
        <dbReference type="EC" id="2.3.1.157"/>
    </reaction>
</comment>
<evidence type="ECO:0000256" key="7">
    <source>
        <dbReference type="ARBA" id="ARBA00022723"/>
    </source>
</evidence>
<feature type="binding site" evidence="18">
    <location>
        <position position="333"/>
    </location>
    <ligand>
        <name>UDP-N-acetyl-alpha-D-glucosamine</name>
        <dbReference type="ChEBI" id="CHEBI:57705"/>
    </ligand>
</feature>
<feature type="binding site" evidence="18">
    <location>
        <begin position="9"/>
        <end position="12"/>
    </location>
    <ligand>
        <name>UDP-N-acetyl-alpha-D-glucosamine</name>
        <dbReference type="ChEBI" id="CHEBI:57705"/>
    </ligand>
</feature>
<evidence type="ECO:0000256" key="15">
    <source>
        <dbReference type="ARBA" id="ARBA00048247"/>
    </source>
</evidence>
<feature type="binding site" evidence="18">
    <location>
        <position position="72"/>
    </location>
    <ligand>
        <name>UDP-N-acetyl-alpha-D-glucosamine</name>
        <dbReference type="ChEBI" id="CHEBI:57705"/>
    </ligand>
</feature>
<dbReference type="Gene3D" id="2.160.10.10">
    <property type="entry name" value="Hexapeptide repeat proteins"/>
    <property type="match status" value="1"/>
</dbReference>
<comment type="cofactor">
    <cofactor evidence="18">
        <name>Mg(2+)</name>
        <dbReference type="ChEBI" id="CHEBI:18420"/>
    </cofactor>
    <text evidence="18">Binds 1 Mg(2+) ion per subunit.</text>
</comment>
<keyword evidence="4 18" id="KW-0963">Cytoplasm</keyword>
<dbReference type="SUPFAM" id="SSF51161">
    <property type="entry name" value="Trimeric LpxA-like enzymes"/>
    <property type="match status" value="1"/>
</dbReference>
<feature type="binding site" evidence="18">
    <location>
        <begin position="77"/>
        <end position="78"/>
    </location>
    <ligand>
        <name>UDP-N-acetyl-alpha-D-glucosamine</name>
        <dbReference type="ChEBI" id="CHEBI:57705"/>
    </ligand>
</feature>
<dbReference type="InterPro" id="IPR018357">
    <property type="entry name" value="Hexapep_transf_CS"/>
</dbReference>
<keyword evidence="8 18" id="KW-0677">Repeat</keyword>
<name>A0ABY4W877_9PROT</name>
<dbReference type="EMBL" id="CP098747">
    <property type="protein sequence ID" value="USG63232.1"/>
    <property type="molecule type" value="Genomic_DNA"/>
</dbReference>
<dbReference type="PANTHER" id="PTHR43584">
    <property type="entry name" value="NUCLEOTIDYL TRANSFERASE"/>
    <property type="match status" value="1"/>
</dbReference>
<dbReference type="EC" id="2.7.7.23" evidence="18"/>
<evidence type="ECO:0000313" key="21">
    <source>
        <dbReference type="Proteomes" id="UP001056291"/>
    </source>
</evidence>
<feature type="binding site" evidence="18">
    <location>
        <position position="154"/>
    </location>
    <ligand>
        <name>UDP-N-acetyl-alpha-D-glucosamine</name>
        <dbReference type="ChEBI" id="CHEBI:57705"/>
    </ligand>
</feature>
<evidence type="ECO:0000256" key="4">
    <source>
        <dbReference type="ARBA" id="ARBA00022490"/>
    </source>
</evidence>
<evidence type="ECO:0000256" key="1">
    <source>
        <dbReference type="ARBA" id="ARBA00004496"/>
    </source>
</evidence>
<comment type="pathway">
    <text evidence="18">Bacterial outer membrane biogenesis; LPS lipid A biosynthesis.</text>
</comment>
<feature type="binding site" evidence="18">
    <location>
        <position position="387"/>
    </location>
    <ligand>
        <name>acetyl-CoA</name>
        <dbReference type="ChEBI" id="CHEBI:57288"/>
    </ligand>
</feature>
<dbReference type="Gene3D" id="3.90.550.10">
    <property type="entry name" value="Spore Coat Polysaccharide Biosynthesis Protein SpsA, Chain A"/>
    <property type="match status" value="1"/>
</dbReference>
<keyword evidence="9 18" id="KW-0460">Magnesium</keyword>
<comment type="caution">
    <text evidence="18">Lacks conserved residue(s) required for the propagation of feature annotation.</text>
</comment>
<comment type="similarity">
    <text evidence="3 18">In the N-terminal section; belongs to the N-acetylglucosamine-1-phosphate uridyltransferase family.</text>
</comment>
<keyword evidence="5 18" id="KW-0808">Transferase</keyword>
<evidence type="ECO:0000256" key="16">
    <source>
        <dbReference type="ARBA" id="ARBA00048493"/>
    </source>
</evidence>
<evidence type="ECO:0000256" key="18">
    <source>
        <dbReference type="HAMAP-Rule" id="MF_01631"/>
    </source>
</evidence>
<feature type="binding site" evidence="18">
    <location>
        <position position="139"/>
    </location>
    <ligand>
        <name>UDP-N-acetyl-alpha-D-glucosamine</name>
        <dbReference type="ChEBI" id="CHEBI:57705"/>
    </ligand>
</feature>
<dbReference type="Pfam" id="PF00132">
    <property type="entry name" value="Hexapep"/>
    <property type="match status" value="2"/>
</dbReference>
<dbReference type="EC" id="2.3.1.157" evidence="18"/>
<keyword evidence="14 18" id="KW-0961">Cell wall biogenesis/degradation</keyword>
<dbReference type="NCBIfam" id="TIGR01173">
    <property type="entry name" value="glmU"/>
    <property type="match status" value="1"/>
</dbReference>
<evidence type="ECO:0000256" key="9">
    <source>
        <dbReference type="ARBA" id="ARBA00022842"/>
    </source>
</evidence>
<feature type="binding site" evidence="18">
    <location>
        <position position="422"/>
    </location>
    <ligand>
        <name>acetyl-CoA</name>
        <dbReference type="ChEBI" id="CHEBI:57288"/>
    </ligand>
</feature>
<evidence type="ECO:0000256" key="10">
    <source>
        <dbReference type="ARBA" id="ARBA00022960"/>
    </source>
</evidence>
<dbReference type="GO" id="GO:0003977">
    <property type="term" value="F:UDP-N-acetylglucosamine diphosphorylase activity"/>
    <property type="evidence" value="ECO:0007669"/>
    <property type="project" value="UniProtKB-EC"/>
</dbReference>
<comment type="catalytic activity">
    <reaction evidence="16 18">
        <text>N-acetyl-alpha-D-glucosamine 1-phosphate + UTP + H(+) = UDP-N-acetyl-alpha-D-glucosamine + diphosphate</text>
        <dbReference type="Rhea" id="RHEA:13509"/>
        <dbReference type="ChEBI" id="CHEBI:15378"/>
        <dbReference type="ChEBI" id="CHEBI:33019"/>
        <dbReference type="ChEBI" id="CHEBI:46398"/>
        <dbReference type="ChEBI" id="CHEBI:57705"/>
        <dbReference type="ChEBI" id="CHEBI:57776"/>
        <dbReference type="EC" id="2.7.7.23"/>
    </reaction>
</comment>
<feature type="active site" description="Proton acceptor" evidence="18">
    <location>
        <position position="345"/>
    </location>
</feature>
<dbReference type="InterPro" id="IPR001451">
    <property type="entry name" value="Hexapep"/>
</dbReference>
<evidence type="ECO:0000256" key="5">
    <source>
        <dbReference type="ARBA" id="ARBA00022679"/>
    </source>
</evidence>
<dbReference type="NCBIfam" id="NF010933">
    <property type="entry name" value="PRK14353.1"/>
    <property type="match status" value="1"/>
</dbReference>